<evidence type="ECO:0000256" key="1">
    <source>
        <dbReference type="ARBA" id="ARBA00023015"/>
    </source>
</evidence>
<comment type="caution">
    <text evidence="5">The sequence shown here is derived from an EMBL/GenBank/DDBJ whole genome shotgun (WGS) entry which is preliminary data.</text>
</comment>
<evidence type="ECO:0000259" key="4">
    <source>
        <dbReference type="PROSITE" id="PS50932"/>
    </source>
</evidence>
<dbReference type="SMART" id="SM00354">
    <property type="entry name" value="HTH_LACI"/>
    <property type="match status" value="1"/>
</dbReference>
<keyword evidence="1" id="KW-0805">Transcription regulation</keyword>
<dbReference type="Gene3D" id="3.40.50.2300">
    <property type="match status" value="2"/>
</dbReference>
<dbReference type="Pfam" id="PF13377">
    <property type="entry name" value="Peripla_BP_3"/>
    <property type="match status" value="1"/>
</dbReference>
<reference evidence="5 6" key="1">
    <citation type="submission" date="2015-01" db="EMBL/GenBank/DDBJ databases">
        <title>Draft genome of the acidophilic iron oxidizer Ferrimicrobium acidiphilum strain T23.</title>
        <authorList>
            <person name="Poehlein A."/>
            <person name="Eisen S."/>
            <person name="Schloemann M."/>
            <person name="Johnson B.D."/>
            <person name="Daniel R."/>
            <person name="Muehling M."/>
        </authorList>
    </citation>
    <scope>NUCLEOTIDE SEQUENCE [LARGE SCALE GENOMIC DNA]</scope>
    <source>
        <strain evidence="5 6">T23</strain>
    </source>
</reference>
<evidence type="ECO:0000256" key="2">
    <source>
        <dbReference type="ARBA" id="ARBA00023125"/>
    </source>
</evidence>
<dbReference type="SUPFAM" id="SSF53822">
    <property type="entry name" value="Periplasmic binding protein-like I"/>
    <property type="match status" value="1"/>
</dbReference>
<dbReference type="Proteomes" id="UP000032336">
    <property type="component" value="Unassembled WGS sequence"/>
</dbReference>
<dbReference type="EMBL" id="JXUW01000046">
    <property type="protein sequence ID" value="KJE75370.1"/>
    <property type="molecule type" value="Genomic_DNA"/>
</dbReference>
<dbReference type="PANTHER" id="PTHR30146">
    <property type="entry name" value="LACI-RELATED TRANSCRIPTIONAL REPRESSOR"/>
    <property type="match status" value="1"/>
</dbReference>
<gene>
    <name evidence="5" type="primary">ccpA2</name>
    <name evidence="5" type="ORF">FEAC_29060</name>
</gene>
<dbReference type="Gene3D" id="1.10.260.40">
    <property type="entry name" value="lambda repressor-like DNA-binding domains"/>
    <property type="match status" value="1"/>
</dbReference>
<dbReference type="AlphaFoldDB" id="A0A0D8FPZ1"/>
<dbReference type="GO" id="GO:0000976">
    <property type="term" value="F:transcription cis-regulatory region binding"/>
    <property type="evidence" value="ECO:0007669"/>
    <property type="project" value="TreeGrafter"/>
</dbReference>
<dbReference type="Pfam" id="PF00356">
    <property type="entry name" value="LacI"/>
    <property type="match status" value="1"/>
</dbReference>
<keyword evidence="3" id="KW-0804">Transcription</keyword>
<dbReference type="InterPro" id="IPR046335">
    <property type="entry name" value="LacI/GalR-like_sensor"/>
</dbReference>
<evidence type="ECO:0000256" key="3">
    <source>
        <dbReference type="ARBA" id="ARBA00023163"/>
    </source>
</evidence>
<dbReference type="STRING" id="1121877.FEAC_29060"/>
<dbReference type="SUPFAM" id="SSF47413">
    <property type="entry name" value="lambda repressor-like DNA-binding domains"/>
    <property type="match status" value="1"/>
</dbReference>
<dbReference type="eggNOG" id="COG1609">
    <property type="taxonomic scope" value="Bacteria"/>
</dbReference>
<name>A0A0D8FPZ1_9ACTN</name>
<dbReference type="CDD" id="cd06267">
    <property type="entry name" value="PBP1_LacI_sugar_binding-like"/>
    <property type="match status" value="1"/>
</dbReference>
<dbReference type="GO" id="GO:0003700">
    <property type="term" value="F:DNA-binding transcription factor activity"/>
    <property type="evidence" value="ECO:0007669"/>
    <property type="project" value="TreeGrafter"/>
</dbReference>
<dbReference type="InterPro" id="IPR028082">
    <property type="entry name" value="Peripla_BP_I"/>
</dbReference>
<protein>
    <submittedName>
        <fullName evidence="5">Catabolite control protein A</fullName>
    </submittedName>
</protein>
<dbReference type="InterPro" id="IPR000843">
    <property type="entry name" value="HTH_LacI"/>
</dbReference>
<dbReference type="PROSITE" id="PS50932">
    <property type="entry name" value="HTH_LACI_2"/>
    <property type="match status" value="1"/>
</dbReference>
<dbReference type="InterPro" id="IPR010982">
    <property type="entry name" value="Lambda_DNA-bd_dom_sf"/>
</dbReference>
<dbReference type="RefSeq" id="WP_035391677.1">
    <property type="nucleotide sequence ID" value="NZ_JQKF01000054.1"/>
</dbReference>
<organism evidence="5 6">
    <name type="scientific">Ferrimicrobium acidiphilum DSM 19497</name>
    <dbReference type="NCBI Taxonomy" id="1121877"/>
    <lineage>
        <taxon>Bacteria</taxon>
        <taxon>Bacillati</taxon>
        <taxon>Actinomycetota</taxon>
        <taxon>Acidimicrobiia</taxon>
        <taxon>Acidimicrobiales</taxon>
        <taxon>Acidimicrobiaceae</taxon>
        <taxon>Ferrimicrobium</taxon>
    </lineage>
</organism>
<evidence type="ECO:0000313" key="6">
    <source>
        <dbReference type="Proteomes" id="UP000032336"/>
    </source>
</evidence>
<dbReference type="GeneID" id="78373870"/>
<evidence type="ECO:0000313" key="5">
    <source>
        <dbReference type="EMBL" id="KJE75370.1"/>
    </source>
</evidence>
<sequence>MGDRPTIYAVAEHCGVSTTTVSRVMHDESFGSMRTRERVLNTAFELGWVPNGAARGLASRKAGMVGLLFPDLGEQGLAEEESPLYVDQVIRGAERVATRAGQAVVVAAVRPSGGKALAYSVAGKVDGLVIMSRSLSDRDVMAIARSVPVVLLAHRPGGRSFDQVSVDNRNGMRELTLHLLEHHGYRELVFVGGPPGSPDSNERFRGFCEALTMVGLTPPGEVTVQGGFTEAGGRRAMGELVALGSLPRVLVFGNDEMAIGALGVLREKGLRIPEDVVVTGFDSIAVSRHVSPTLTTVRQPMRELGEVAVELLLSRIQRSKSSRRSVSLSTELVIRESCGCGASGQVDTREELGTWQTR</sequence>
<accession>A0A0D8FPZ1</accession>
<keyword evidence="2" id="KW-0238">DNA-binding</keyword>
<feature type="domain" description="HTH lacI-type" evidence="4">
    <location>
        <begin position="5"/>
        <end position="59"/>
    </location>
</feature>
<proteinExistence type="predicted"/>
<keyword evidence="6" id="KW-1185">Reference proteome</keyword>
<dbReference type="CDD" id="cd01392">
    <property type="entry name" value="HTH_LacI"/>
    <property type="match status" value="1"/>
</dbReference>
<dbReference type="PANTHER" id="PTHR30146:SF109">
    <property type="entry name" value="HTH-TYPE TRANSCRIPTIONAL REGULATOR GALS"/>
    <property type="match status" value="1"/>
</dbReference>